<feature type="compositionally biased region" description="Low complexity" evidence="1">
    <location>
        <begin position="204"/>
        <end position="218"/>
    </location>
</feature>
<sequence length="295" mass="32358">MRPSGKASTEAAQAPPEHLLAGNVEDPSRKSPSPDRNPARRATRRHHQPEALQRSTGRNLQGAEMGRPRPEHQRKKDLQSALRRRHRPDRGHGRRTPADGDRVARSIAKERPQDQPTEDQGDGGRRNQHPSRRFEEIRARKSVAGSAADGTPSGNAMEAAALQPMHPAGAAVRMRILGLDSSIKQQERSSQSPNDEWREGWQGSGSSTIAATTGSAASRRSRTSPKQRQEENGPRWPTPAPTSGPHALKHGGRRQHDPKEDPQRDGPMISSRNLAPRTGKEAHDEKPIQHGVIGV</sequence>
<comment type="caution">
    <text evidence="2">The sequence shown here is derived from an EMBL/GenBank/DDBJ whole genome shotgun (WGS) entry which is preliminary data.</text>
</comment>
<feature type="region of interest" description="Disordered" evidence="1">
    <location>
        <begin position="181"/>
        <end position="295"/>
    </location>
</feature>
<feature type="region of interest" description="Disordered" evidence="1">
    <location>
        <begin position="1"/>
        <end position="162"/>
    </location>
</feature>
<feature type="compositionally biased region" description="Basic residues" evidence="1">
    <location>
        <begin position="82"/>
        <end position="95"/>
    </location>
</feature>
<evidence type="ECO:0000313" key="3">
    <source>
        <dbReference type="Proteomes" id="UP000298663"/>
    </source>
</evidence>
<keyword evidence="3" id="KW-1185">Reference proteome</keyword>
<gene>
    <name evidence="2" type="ORF">L596_022322</name>
</gene>
<proteinExistence type="predicted"/>
<dbReference type="EMBL" id="AZBU02000007">
    <property type="protein sequence ID" value="TKR70278.1"/>
    <property type="molecule type" value="Genomic_DNA"/>
</dbReference>
<feature type="compositionally biased region" description="Polar residues" evidence="1">
    <location>
        <begin position="182"/>
        <end position="194"/>
    </location>
</feature>
<reference evidence="2 3" key="2">
    <citation type="journal article" date="2019" name="G3 (Bethesda)">
        <title>Hybrid Assembly of the Genome of the Entomopathogenic Nematode Steinernema carpocapsae Identifies the X-Chromosome.</title>
        <authorList>
            <person name="Serra L."/>
            <person name="Macchietto M."/>
            <person name="Macias-Munoz A."/>
            <person name="McGill C.J."/>
            <person name="Rodriguez I.M."/>
            <person name="Rodriguez B."/>
            <person name="Murad R."/>
            <person name="Mortazavi A."/>
        </authorList>
    </citation>
    <scope>NUCLEOTIDE SEQUENCE [LARGE SCALE GENOMIC DNA]</scope>
    <source>
        <strain evidence="2 3">ALL</strain>
    </source>
</reference>
<feature type="compositionally biased region" description="Basic and acidic residues" evidence="1">
    <location>
        <begin position="66"/>
        <end position="78"/>
    </location>
</feature>
<reference evidence="2 3" key="1">
    <citation type="journal article" date="2015" name="Genome Biol.">
        <title>Comparative genomics of Steinernema reveals deeply conserved gene regulatory networks.</title>
        <authorList>
            <person name="Dillman A.R."/>
            <person name="Macchietto M."/>
            <person name="Porter C.F."/>
            <person name="Rogers A."/>
            <person name="Williams B."/>
            <person name="Antoshechkin I."/>
            <person name="Lee M.M."/>
            <person name="Goodwin Z."/>
            <person name="Lu X."/>
            <person name="Lewis E.E."/>
            <person name="Goodrich-Blair H."/>
            <person name="Stock S.P."/>
            <person name="Adams B.J."/>
            <person name="Sternberg P.W."/>
            <person name="Mortazavi A."/>
        </authorList>
    </citation>
    <scope>NUCLEOTIDE SEQUENCE [LARGE SCALE GENOMIC DNA]</scope>
    <source>
        <strain evidence="2 3">ALL</strain>
    </source>
</reference>
<organism evidence="2 3">
    <name type="scientific">Steinernema carpocapsae</name>
    <name type="common">Entomopathogenic nematode</name>
    <dbReference type="NCBI Taxonomy" id="34508"/>
    <lineage>
        <taxon>Eukaryota</taxon>
        <taxon>Metazoa</taxon>
        <taxon>Ecdysozoa</taxon>
        <taxon>Nematoda</taxon>
        <taxon>Chromadorea</taxon>
        <taxon>Rhabditida</taxon>
        <taxon>Tylenchina</taxon>
        <taxon>Panagrolaimomorpha</taxon>
        <taxon>Strongyloidoidea</taxon>
        <taxon>Steinernematidae</taxon>
        <taxon>Steinernema</taxon>
    </lineage>
</organism>
<accession>A0A4U5MLE5</accession>
<evidence type="ECO:0000256" key="1">
    <source>
        <dbReference type="SAM" id="MobiDB-lite"/>
    </source>
</evidence>
<evidence type="ECO:0000313" key="2">
    <source>
        <dbReference type="EMBL" id="TKR70278.1"/>
    </source>
</evidence>
<protein>
    <submittedName>
        <fullName evidence="2">Uncharacterized protein</fullName>
    </submittedName>
</protein>
<dbReference type="AlphaFoldDB" id="A0A4U5MLE5"/>
<feature type="compositionally biased region" description="Basic and acidic residues" evidence="1">
    <location>
        <begin position="278"/>
        <end position="288"/>
    </location>
</feature>
<feature type="compositionally biased region" description="Basic and acidic residues" evidence="1">
    <location>
        <begin position="254"/>
        <end position="264"/>
    </location>
</feature>
<name>A0A4U5MLE5_STECR</name>
<dbReference type="Proteomes" id="UP000298663">
    <property type="component" value="Unassembled WGS sequence"/>
</dbReference>
<feature type="compositionally biased region" description="Polar residues" evidence="1">
    <location>
        <begin position="1"/>
        <end position="11"/>
    </location>
</feature>
<feature type="compositionally biased region" description="Basic and acidic residues" evidence="1">
    <location>
        <begin position="96"/>
        <end position="113"/>
    </location>
</feature>